<evidence type="ECO:0008006" key="3">
    <source>
        <dbReference type="Google" id="ProtNLM"/>
    </source>
</evidence>
<protein>
    <recommendedName>
        <fullName evidence="3">SAM-dependent methyltransferase</fullName>
    </recommendedName>
</protein>
<accession>A0A193BQK3</accession>
<dbReference type="RefSeq" id="WP_044853524.1">
    <property type="nucleotide sequence ID" value="NZ_CP016174.1"/>
</dbReference>
<dbReference type="Proteomes" id="UP000093695">
    <property type="component" value="Chromosome"/>
</dbReference>
<name>A0A193BQK3_AMYOR</name>
<evidence type="ECO:0000313" key="2">
    <source>
        <dbReference type="Proteomes" id="UP000093695"/>
    </source>
</evidence>
<keyword evidence="2" id="KW-1185">Reference proteome</keyword>
<dbReference type="EMBL" id="CP016174">
    <property type="protein sequence ID" value="ANN14467.1"/>
    <property type="molecule type" value="Genomic_DNA"/>
</dbReference>
<proteinExistence type="predicted"/>
<dbReference type="SUPFAM" id="SSF53335">
    <property type="entry name" value="S-adenosyl-L-methionine-dependent methyltransferases"/>
    <property type="match status" value="1"/>
</dbReference>
<dbReference type="STRING" id="31958.SD37_01550"/>
<dbReference type="Gene3D" id="3.40.50.150">
    <property type="entry name" value="Vaccinia Virus protein VP39"/>
    <property type="match status" value="1"/>
</dbReference>
<dbReference type="InterPro" id="IPR029063">
    <property type="entry name" value="SAM-dependent_MTases_sf"/>
</dbReference>
<reference evidence="1 2" key="1">
    <citation type="journal article" date="2015" name="Genome Announc.">
        <title>Draft Genome Sequence of Norvancomycin-Producing Strain Amycolatopsis orientalis CPCC200066.</title>
        <authorList>
            <person name="Lei X."/>
            <person name="Yuan F."/>
            <person name="Shi Y."/>
            <person name="Li X."/>
            <person name="Wang L."/>
            <person name="Hong B."/>
        </authorList>
    </citation>
    <scope>NUCLEOTIDE SEQUENCE [LARGE SCALE GENOMIC DNA]</scope>
    <source>
        <strain evidence="1 2">B-37</strain>
    </source>
</reference>
<dbReference type="Pfam" id="PF04672">
    <property type="entry name" value="Methyltransf_19"/>
    <property type="match status" value="1"/>
</dbReference>
<dbReference type="eggNOG" id="COG2890">
    <property type="taxonomic scope" value="Bacteria"/>
</dbReference>
<organism evidence="1 2">
    <name type="scientific">Amycolatopsis orientalis</name>
    <name type="common">Nocardia orientalis</name>
    <dbReference type="NCBI Taxonomy" id="31958"/>
    <lineage>
        <taxon>Bacteria</taxon>
        <taxon>Bacillati</taxon>
        <taxon>Actinomycetota</taxon>
        <taxon>Actinomycetes</taxon>
        <taxon>Pseudonocardiales</taxon>
        <taxon>Pseudonocardiaceae</taxon>
        <taxon>Amycolatopsis</taxon>
    </lineage>
</organism>
<dbReference type="KEGG" id="aori:SD37_01550"/>
<sequence>MPGPHDRRPFVPVDFDRPSIARVFDALMGGQDNYEADRVVLRQILELAPEAQVMAKEVRHWLVRTVRYLADRADIDQFLDLGSGFPTVDNTHQVAQRYNPEARVVYVDHDPVVLAHGRALLASNDFAHMAGNDLTEPATVVEELKRTHRLDFDRPIGLILCAIVHHIQDLDEAREIVRAYVGALAPGSFVALLHQHNPADGSEAADLATSLEKRFSGTGLDTLYRTREEIKSFFGGLELVDPGLTYPHLWWPDGPRFTPLSPVNFTSLGGVARKP</sequence>
<gene>
    <name evidence="1" type="ORF">SD37_01550</name>
</gene>
<dbReference type="InterPro" id="IPR006764">
    <property type="entry name" value="SAM_dep_MeTrfase_SAV2177_type"/>
</dbReference>
<evidence type="ECO:0000313" key="1">
    <source>
        <dbReference type="EMBL" id="ANN14467.1"/>
    </source>
</evidence>
<dbReference type="PIRSF" id="PIRSF017393">
    <property type="entry name" value="MTase_SAV2177"/>
    <property type="match status" value="1"/>
</dbReference>
<dbReference type="AlphaFoldDB" id="A0A193BQK3"/>